<organism evidence="1 2">
    <name type="scientific">Dreissena polymorpha</name>
    <name type="common">Zebra mussel</name>
    <name type="synonym">Mytilus polymorpha</name>
    <dbReference type="NCBI Taxonomy" id="45954"/>
    <lineage>
        <taxon>Eukaryota</taxon>
        <taxon>Metazoa</taxon>
        <taxon>Spiralia</taxon>
        <taxon>Lophotrochozoa</taxon>
        <taxon>Mollusca</taxon>
        <taxon>Bivalvia</taxon>
        <taxon>Autobranchia</taxon>
        <taxon>Heteroconchia</taxon>
        <taxon>Euheterodonta</taxon>
        <taxon>Imparidentia</taxon>
        <taxon>Neoheterodontei</taxon>
        <taxon>Myida</taxon>
        <taxon>Dreissenoidea</taxon>
        <taxon>Dreissenidae</taxon>
        <taxon>Dreissena</taxon>
    </lineage>
</organism>
<dbReference type="AlphaFoldDB" id="A0A9D4GRC2"/>
<reference evidence="1" key="1">
    <citation type="journal article" date="2019" name="bioRxiv">
        <title>The Genome of the Zebra Mussel, Dreissena polymorpha: A Resource for Invasive Species Research.</title>
        <authorList>
            <person name="McCartney M.A."/>
            <person name="Auch B."/>
            <person name="Kono T."/>
            <person name="Mallez S."/>
            <person name="Zhang Y."/>
            <person name="Obille A."/>
            <person name="Becker A."/>
            <person name="Abrahante J.E."/>
            <person name="Garbe J."/>
            <person name="Badalamenti J.P."/>
            <person name="Herman A."/>
            <person name="Mangelson H."/>
            <person name="Liachko I."/>
            <person name="Sullivan S."/>
            <person name="Sone E.D."/>
            <person name="Koren S."/>
            <person name="Silverstein K.A.T."/>
            <person name="Beckman K.B."/>
            <person name="Gohl D.M."/>
        </authorList>
    </citation>
    <scope>NUCLEOTIDE SEQUENCE</scope>
    <source>
        <strain evidence="1">Duluth1</strain>
        <tissue evidence="1">Whole animal</tissue>
    </source>
</reference>
<comment type="caution">
    <text evidence="1">The sequence shown here is derived from an EMBL/GenBank/DDBJ whole genome shotgun (WGS) entry which is preliminary data.</text>
</comment>
<gene>
    <name evidence="1" type="ORF">DPMN_123307</name>
</gene>
<reference evidence="1" key="2">
    <citation type="submission" date="2020-11" db="EMBL/GenBank/DDBJ databases">
        <authorList>
            <person name="McCartney M.A."/>
            <person name="Auch B."/>
            <person name="Kono T."/>
            <person name="Mallez S."/>
            <person name="Becker A."/>
            <person name="Gohl D.M."/>
            <person name="Silverstein K.A.T."/>
            <person name="Koren S."/>
            <person name="Bechman K.B."/>
            <person name="Herman A."/>
            <person name="Abrahante J.E."/>
            <person name="Garbe J."/>
        </authorList>
    </citation>
    <scope>NUCLEOTIDE SEQUENCE</scope>
    <source>
        <strain evidence="1">Duluth1</strain>
        <tissue evidence="1">Whole animal</tissue>
    </source>
</reference>
<proteinExistence type="predicted"/>
<evidence type="ECO:0000313" key="2">
    <source>
        <dbReference type="Proteomes" id="UP000828390"/>
    </source>
</evidence>
<dbReference type="Proteomes" id="UP000828390">
    <property type="component" value="Unassembled WGS sequence"/>
</dbReference>
<protein>
    <submittedName>
        <fullName evidence="1">Uncharacterized protein</fullName>
    </submittedName>
</protein>
<keyword evidence="2" id="KW-1185">Reference proteome</keyword>
<name>A0A9D4GRC2_DREPO</name>
<dbReference type="EMBL" id="JAIWYP010000005">
    <property type="protein sequence ID" value="KAH3821543.1"/>
    <property type="molecule type" value="Genomic_DNA"/>
</dbReference>
<evidence type="ECO:0000313" key="1">
    <source>
        <dbReference type="EMBL" id="KAH3821543.1"/>
    </source>
</evidence>
<sequence length="149" mass="16597">MICDTALHVQLGKQSSREGVCVAPISDEMLLGHDLLRHFKALMICTRTCLLINGESIPLNTTFRDKPVVAKKLSCSDEQWDIGPDRISVRNTPIPIKGSQKVIDGSLPDVCQFCHGDKVEATVRVQSVTSRTRRQEVIPSPGRLDVYLW</sequence>
<accession>A0A9D4GRC2</accession>